<dbReference type="InterPro" id="IPR003439">
    <property type="entry name" value="ABC_transporter-like_ATP-bd"/>
</dbReference>
<comment type="similarity">
    <text evidence="1">Belongs to the ABC transporter superfamily.</text>
</comment>
<gene>
    <name evidence="6" type="ORF">ASJ80_05995</name>
</gene>
<dbReference type="SUPFAM" id="SSF52540">
    <property type="entry name" value="P-loop containing nucleoside triphosphate hydrolases"/>
    <property type="match status" value="1"/>
</dbReference>
<proteinExistence type="inferred from homology"/>
<evidence type="ECO:0000256" key="4">
    <source>
        <dbReference type="ARBA" id="ARBA00022840"/>
    </source>
</evidence>
<dbReference type="InterPro" id="IPR027417">
    <property type="entry name" value="P-loop_NTPase"/>
</dbReference>
<comment type="caution">
    <text evidence="6">The sequence shown here is derived from an EMBL/GenBank/DDBJ whole genome shotgun (WGS) entry which is preliminary data.</text>
</comment>
<feature type="domain" description="ABC transporter" evidence="5">
    <location>
        <begin position="7"/>
        <end position="240"/>
    </location>
</feature>
<keyword evidence="4" id="KW-0067">ATP-binding</keyword>
<evidence type="ECO:0000313" key="7">
    <source>
        <dbReference type="Proteomes" id="UP000217784"/>
    </source>
</evidence>
<dbReference type="AlphaFoldDB" id="A0A2A2H545"/>
<accession>A0A2A2H545</accession>
<dbReference type="Pfam" id="PF00005">
    <property type="entry name" value="ABC_tran"/>
    <property type="match status" value="1"/>
</dbReference>
<name>A0A2A2H545_METBR</name>
<protein>
    <recommendedName>
        <fullName evidence="5">ABC transporter domain-containing protein</fullName>
    </recommendedName>
</protein>
<evidence type="ECO:0000256" key="1">
    <source>
        <dbReference type="ARBA" id="ARBA00005417"/>
    </source>
</evidence>
<keyword evidence="3" id="KW-0547">Nucleotide-binding</keyword>
<keyword evidence="7" id="KW-1185">Reference proteome</keyword>
<dbReference type="GO" id="GO:0005524">
    <property type="term" value="F:ATP binding"/>
    <property type="evidence" value="ECO:0007669"/>
    <property type="project" value="UniProtKB-KW"/>
</dbReference>
<evidence type="ECO:0000313" key="6">
    <source>
        <dbReference type="EMBL" id="PAV04393.1"/>
    </source>
</evidence>
<dbReference type="PANTHER" id="PTHR42711:SF5">
    <property type="entry name" value="ABC TRANSPORTER ATP-BINDING PROTEIN NATA"/>
    <property type="match status" value="1"/>
</dbReference>
<dbReference type="Proteomes" id="UP000217784">
    <property type="component" value="Unassembled WGS sequence"/>
</dbReference>
<dbReference type="GO" id="GO:0016887">
    <property type="term" value="F:ATP hydrolysis activity"/>
    <property type="evidence" value="ECO:0007669"/>
    <property type="project" value="InterPro"/>
</dbReference>
<keyword evidence="2" id="KW-0813">Transport</keyword>
<dbReference type="CDD" id="cd03230">
    <property type="entry name" value="ABC_DR_subfamily_A"/>
    <property type="match status" value="1"/>
</dbReference>
<sequence>MFGMSIIEIKELQKYYGNFQALKGITLNVEKGQILGYLGPNGAGKTTTIKLILGLIKANSGLIKVLGSDPYSNNKINLQNRTKIGFMLEFNGLFQDLTGLENLVYWGGLYNIDKKIAYSRAKDLLELVELDKWGDERVFKYSYGMTKRLALVRALIPEPELLILDEPTLGIDPESRHIIRNIIKNFASEGKSVLFSSHDLEEVRKISSHVIIIKEGKLIYSDTLDNLLKSHDESIEEIYLKLVKESNGYSIENNYSKQNENSKISEVVK</sequence>
<dbReference type="InterPro" id="IPR050763">
    <property type="entry name" value="ABC_transporter_ATP-binding"/>
</dbReference>
<evidence type="ECO:0000256" key="2">
    <source>
        <dbReference type="ARBA" id="ARBA00022448"/>
    </source>
</evidence>
<dbReference type="EMBL" id="LMVM01000023">
    <property type="protein sequence ID" value="PAV04393.1"/>
    <property type="molecule type" value="Genomic_DNA"/>
</dbReference>
<dbReference type="PANTHER" id="PTHR42711">
    <property type="entry name" value="ABC TRANSPORTER ATP-BINDING PROTEIN"/>
    <property type="match status" value="1"/>
</dbReference>
<evidence type="ECO:0000256" key="3">
    <source>
        <dbReference type="ARBA" id="ARBA00022741"/>
    </source>
</evidence>
<evidence type="ECO:0000259" key="5">
    <source>
        <dbReference type="PROSITE" id="PS50893"/>
    </source>
</evidence>
<dbReference type="SMART" id="SM00382">
    <property type="entry name" value="AAA"/>
    <property type="match status" value="1"/>
</dbReference>
<organism evidence="6 7">
    <name type="scientific">Methanobacterium bryantii</name>
    <dbReference type="NCBI Taxonomy" id="2161"/>
    <lineage>
        <taxon>Archaea</taxon>
        <taxon>Methanobacteriati</taxon>
        <taxon>Methanobacteriota</taxon>
        <taxon>Methanomada group</taxon>
        <taxon>Methanobacteria</taxon>
        <taxon>Methanobacteriales</taxon>
        <taxon>Methanobacteriaceae</taxon>
        <taxon>Methanobacterium</taxon>
    </lineage>
</organism>
<dbReference type="Gene3D" id="3.40.50.300">
    <property type="entry name" value="P-loop containing nucleotide triphosphate hydrolases"/>
    <property type="match status" value="1"/>
</dbReference>
<dbReference type="PROSITE" id="PS50893">
    <property type="entry name" value="ABC_TRANSPORTER_2"/>
    <property type="match status" value="1"/>
</dbReference>
<reference evidence="6 7" key="1">
    <citation type="journal article" date="2017" name="BMC Genomics">
        <title>Genomic analysis of methanogenic archaea reveals a shift towards energy conservation.</title>
        <authorList>
            <person name="Gilmore S.P."/>
            <person name="Henske J.K."/>
            <person name="Sexton J.A."/>
            <person name="Solomon K.V."/>
            <person name="Seppala S."/>
            <person name="Yoo J.I."/>
            <person name="Huyett L.M."/>
            <person name="Pressman A."/>
            <person name="Cogan J.Z."/>
            <person name="Kivenson V."/>
            <person name="Peng X."/>
            <person name="Tan Y."/>
            <person name="Valentine D.L."/>
            <person name="O'Malley M.A."/>
        </authorList>
    </citation>
    <scope>NUCLEOTIDE SEQUENCE [LARGE SCALE GENOMIC DNA]</scope>
    <source>
        <strain evidence="6 7">M.o.H.</strain>
    </source>
</reference>
<dbReference type="InterPro" id="IPR003593">
    <property type="entry name" value="AAA+_ATPase"/>
</dbReference>